<comment type="cofactor">
    <cofactor evidence="1">
        <name>Ca(2+)</name>
        <dbReference type="ChEBI" id="CHEBI:29108"/>
    </cofactor>
</comment>
<name>A0ABS2CME2_9MICO</name>
<keyword evidence="9" id="KW-0732">Signal</keyword>
<evidence type="ECO:0000256" key="5">
    <source>
        <dbReference type="ARBA" id="ARBA00022825"/>
    </source>
</evidence>
<feature type="signal peptide" evidence="9">
    <location>
        <begin position="1"/>
        <end position="24"/>
    </location>
</feature>
<dbReference type="InterPro" id="IPR050819">
    <property type="entry name" value="Tripeptidyl-peptidase_I"/>
</dbReference>
<dbReference type="PROSITE" id="PS00138">
    <property type="entry name" value="SUBTILASE_SER"/>
    <property type="match status" value="1"/>
</dbReference>
<gene>
    <name evidence="11" type="ORF">JQN70_08125</name>
</gene>
<dbReference type="CDD" id="cd11377">
    <property type="entry name" value="Pro-peptidase_S53"/>
    <property type="match status" value="1"/>
</dbReference>
<keyword evidence="5" id="KW-0720">Serine protease</keyword>
<evidence type="ECO:0000313" key="12">
    <source>
        <dbReference type="Proteomes" id="UP001430172"/>
    </source>
</evidence>
<dbReference type="RefSeq" id="WP_204130817.1">
    <property type="nucleotide sequence ID" value="NZ_JAFDVD010000008.1"/>
</dbReference>
<evidence type="ECO:0000256" key="8">
    <source>
        <dbReference type="SAM" id="MobiDB-lite"/>
    </source>
</evidence>
<dbReference type="InterPro" id="IPR000209">
    <property type="entry name" value="Peptidase_S8/S53_dom"/>
</dbReference>
<protein>
    <submittedName>
        <fullName evidence="11">S8/S53 family peptidase</fullName>
    </submittedName>
</protein>
<sequence length="663" mass="68997">MTGTTRGTVALIGAAVLAATGAGAVGAGAAAAAPHGTGRHEVSRAPAWTTKVRSQRSAAATATAHVKVWLAPRDGAALERLARSVSDPGSSAYGHYLDTAQYAARFAPTSATVSAVGSWARGAGLHVDAVGTDRHFVQLSGSPAALSSAFTAGLQTFTLDGHTGTAPTTPVTVPDALASDVLAVTGLDTVTHWTRPQQEGDRGTTATTTSAPSDLGPPPGFVNSTTCGAYYGQKVDRTDPAFQGKHLPYSVCGYVPKQLRSAYGVTATHRTGKGETVAITDAFAAPTIQEDANTYAKRHGDKAFRRGQLTQANDTTYDPAKVEECGGNGWFGEETLDVEAVHGMAPDATVAYYGAASCYDDDLLNSIARVVHDNKASVISNSWGEPTYVVVDGVKTPTIDDALVQAYESVILQGAVQGIGTYFSSGDDGDEGANTGVVSPDWPAADPYVTAVGGTALAIDKAGRRTFETGWGTDKYTLDKGRWTSVGYLYGAGGGCSDLFTKPFYQQGTRTGCAMRGVPDVGMDADPTTGMLVGETQVFDAPTRFGQGVRYGEYRIGGTSLAAPLMAGLQADVQQTRGRIGFANPLLYRLGRTSGVFHDVRPEGDRGNVRVDYVNGLNADDGLVSSVRTFDDDSSLTTGRGWDDVTGVGAPTARYLTTASGRH</sequence>
<evidence type="ECO:0000313" key="11">
    <source>
        <dbReference type="EMBL" id="MBM6400346.1"/>
    </source>
</evidence>
<dbReference type="InterPro" id="IPR023828">
    <property type="entry name" value="Peptidase_S8_Ser-AS"/>
</dbReference>
<keyword evidence="2" id="KW-0645">Protease</keyword>
<keyword evidence="3" id="KW-0479">Metal-binding</keyword>
<evidence type="ECO:0000256" key="6">
    <source>
        <dbReference type="ARBA" id="ARBA00022837"/>
    </source>
</evidence>
<reference evidence="11" key="1">
    <citation type="submission" date="2021-02" db="EMBL/GenBank/DDBJ databases">
        <title>Phycicoccus sp. MQZ13P-5T, whole genome shotgun sequence.</title>
        <authorList>
            <person name="Tuo L."/>
        </authorList>
    </citation>
    <scope>NUCLEOTIDE SEQUENCE</scope>
    <source>
        <strain evidence="11">MQZ13P-5</strain>
    </source>
</reference>
<dbReference type="PANTHER" id="PTHR14218:SF15">
    <property type="entry name" value="TRIPEPTIDYL-PEPTIDASE 1"/>
    <property type="match status" value="1"/>
</dbReference>
<dbReference type="PROSITE" id="PS51695">
    <property type="entry name" value="SEDOLISIN"/>
    <property type="match status" value="1"/>
</dbReference>
<feature type="domain" description="Peptidase S53" evidence="10">
    <location>
        <begin position="253"/>
        <end position="663"/>
    </location>
</feature>
<evidence type="ECO:0000256" key="3">
    <source>
        <dbReference type="ARBA" id="ARBA00022723"/>
    </source>
</evidence>
<evidence type="ECO:0000256" key="9">
    <source>
        <dbReference type="SAM" id="SignalP"/>
    </source>
</evidence>
<evidence type="ECO:0000256" key="4">
    <source>
        <dbReference type="ARBA" id="ARBA00022801"/>
    </source>
</evidence>
<feature type="region of interest" description="Disordered" evidence="8">
    <location>
        <begin position="193"/>
        <end position="219"/>
    </location>
</feature>
<organism evidence="11 12">
    <name type="scientific">Phycicoccus sonneratiae</name>
    <dbReference type="NCBI Taxonomy" id="2807628"/>
    <lineage>
        <taxon>Bacteria</taxon>
        <taxon>Bacillati</taxon>
        <taxon>Actinomycetota</taxon>
        <taxon>Actinomycetes</taxon>
        <taxon>Micrococcales</taxon>
        <taxon>Intrasporangiaceae</taxon>
        <taxon>Phycicoccus</taxon>
    </lineage>
</organism>
<dbReference type="InterPro" id="IPR036852">
    <property type="entry name" value="Peptidase_S8/S53_dom_sf"/>
</dbReference>
<dbReference type="SUPFAM" id="SSF52743">
    <property type="entry name" value="Subtilisin-like"/>
    <property type="match status" value="1"/>
</dbReference>
<feature type="chain" id="PRO_5046152313" evidence="9">
    <location>
        <begin position="25"/>
        <end position="663"/>
    </location>
</feature>
<evidence type="ECO:0000256" key="2">
    <source>
        <dbReference type="ARBA" id="ARBA00022670"/>
    </source>
</evidence>
<dbReference type="EMBL" id="JAFDVD010000008">
    <property type="protein sequence ID" value="MBM6400346.1"/>
    <property type="molecule type" value="Genomic_DNA"/>
</dbReference>
<dbReference type="PANTHER" id="PTHR14218">
    <property type="entry name" value="PROTEASE S8 TRIPEPTIDYL PEPTIDASE I CLN2"/>
    <property type="match status" value="1"/>
</dbReference>
<dbReference type="Pfam" id="PF00082">
    <property type="entry name" value="Peptidase_S8"/>
    <property type="match status" value="1"/>
</dbReference>
<dbReference type="Gene3D" id="3.40.50.200">
    <property type="entry name" value="Peptidase S8/S53 domain"/>
    <property type="match status" value="1"/>
</dbReference>
<keyword evidence="7" id="KW-0865">Zymogen</keyword>
<comment type="caution">
    <text evidence="11">The sequence shown here is derived from an EMBL/GenBank/DDBJ whole genome shotgun (WGS) entry which is preliminary data.</text>
</comment>
<dbReference type="SUPFAM" id="SSF54897">
    <property type="entry name" value="Protease propeptides/inhibitors"/>
    <property type="match status" value="1"/>
</dbReference>
<keyword evidence="4" id="KW-0378">Hydrolase</keyword>
<evidence type="ECO:0000256" key="1">
    <source>
        <dbReference type="ARBA" id="ARBA00001913"/>
    </source>
</evidence>
<keyword evidence="6" id="KW-0106">Calcium</keyword>
<keyword evidence="12" id="KW-1185">Reference proteome</keyword>
<dbReference type="Proteomes" id="UP001430172">
    <property type="component" value="Unassembled WGS sequence"/>
</dbReference>
<evidence type="ECO:0000259" key="10">
    <source>
        <dbReference type="PROSITE" id="PS51695"/>
    </source>
</evidence>
<proteinExistence type="predicted"/>
<evidence type="ECO:0000256" key="7">
    <source>
        <dbReference type="ARBA" id="ARBA00023145"/>
    </source>
</evidence>
<dbReference type="InterPro" id="IPR015366">
    <property type="entry name" value="S53_propep"/>
</dbReference>
<dbReference type="InterPro" id="IPR030400">
    <property type="entry name" value="Sedolisin_dom"/>
</dbReference>
<dbReference type="CDD" id="cd04056">
    <property type="entry name" value="Peptidases_S53"/>
    <property type="match status" value="1"/>
</dbReference>
<accession>A0ABS2CME2</accession>
<dbReference type="SMART" id="SM00944">
    <property type="entry name" value="Pro-kuma_activ"/>
    <property type="match status" value="1"/>
</dbReference>
<dbReference type="Pfam" id="PF09286">
    <property type="entry name" value="Pro-kuma_activ"/>
    <property type="match status" value="1"/>
</dbReference>